<evidence type="ECO:0000313" key="1">
    <source>
        <dbReference type="EMBL" id="CAG8568476.1"/>
    </source>
</evidence>
<dbReference type="AlphaFoldDB" id="A0A9N9BH34"/>
<protein>
    <submittedName>
        <fullName evidence="1">13998_t:CDS:1</fullName>
    </submittedName>
</protein>
<name>A0A9N9BH34_9GLOM</name>
<sequence>MLTLQSLGVPIPEQLSSMFKANKKNTYSYLDKYKIFKKLVEYNLRKVGRFPNSNKEFTDITRHNWERKDKKFEEFIEEYTEQVNLCRQKCFSLNVKPFEPKNAKNTKKTTTTDIASVSNTIQVSNLFNGYPSTLDEQVVFIRDFDIIRGNKNMVGDGIQYTLGEQATNNQNFDINEGNINAVNEEEKIKSLFEELIDKNAYE</sequence>
<dbReference type="EMBL" id="CAJVPZ010006005">
    <property type="protein sequence ID" value="CAG8568476.1"/>
    <property type="molecule type" value="Genomic_DNA"/>
</dbReference>
<dbReference type="Proteomes" id="UP000789396">
    <property type="component" value="Unassembled WGS sequence"/>
</dbReference>
<accession>A0A9N9BH34</accession>
<organism evidence="1 2">
    <name type="scientific">Racocetra fulgida</name>
    <dbReference type="NCBI Taxonomy" id="60492"/>
    <lineage>
        <taxon>Eukaryota</taxon>
        <taxon>Fungi</taxon>
        <taxon>Fungi incertae sedis</taxon>
        <taxon>Mucoromycota</taxon>
        <taxon>Glomeromycotina</taxon>
        <taxon>Glomeromycetes</taxon>
        <taxon>Diversisporales</taxon>
        <taxon>Gigasporaceae</taxon>
        <taxon>Racocetra</taxon>
    </lineage>
</organism>
<gene>
    <name evidence="1" type="ORF">RFULGI_LOCUS5358</name>
</gene>
<dbReference type="OrthoDB" id="2409724at2759"/>
<comment type="caution">
    <text evidence="1">The sequence shown here is derived from an EMBL/GenBank/DDBJ whole genome shotgun (WGS) entry which is preliminary data.</text>
</comment>
<proteinExistence type="predicted"/>
<keyword evidence="2" id="KW-1185">Reference proteome</keyword>
<evidence type="ECO:0000313" key="2">
    <source>
        <dbReference type="Proteomes" id="UP000789396"/>
    </source>
</evidence>
<reference evidence="1" key="1">
    <citation type="submission" date="2021-06" db="EMBL/GenBank/DDBJ databases">
        <authorList>
            <person name="Kallberg Y."/>
            <person name="Tangrot J."/>
            <person name="Rosling A."/>
        </authorList>
    </citation>
    <scope>NUCLEOTIDE SEQUENCE</scope>
    <source>
        <strain evidence="1">IN212</strain>
    </source>
</reference>